<dbReference type="EMBL" id="JACFXU010000014">
    <property type="protein sequence ID" value="MBA6413265.1"/>
    <property type="molecule type" value="Genomic_DNA"/>
</dbReference>
<keyword evidence="1" id="KW-0732">Signal</keyword>
<gene>
    <name evidence="2" type="ORF">H2508_09105</name>
</gene>
<dbReference type="PANTHER" id="PTHR11799:SF12">
    <property type="entry name" value="PARAOXONASE-RELATED"/>
    <property type="match status" value="1"/>
</dbReference>
<sequence>MINSEVRAWPSLVISLVLAVLCTVAAASNSATASCEPQRGISSICGLHAPEDMVLTPDGEGIVFGQMAGPGGLFVLDPRNDQVQPLFEAAVSEPSELWGEASCTKPPASLLVHGIDVQQRAGGQWQLLAVNHAERESVEFFHLDQAANSWRATWRGCAVAPDDASFNDVTALPGEGFLVTNMASRKRPMWSAFLALLGFDTGLVYRWRQQDGFVELPSTKGRFPNGIIMSPDGNSFFVNMYFGNKVKKYTYPDIELLGEVSLSKPDNASWNESGNLLVASQHASFLKLAQSLKPEQLAPSLLPYSIVEIDPESLQQRQLLFHEGPPMGAGTVAIQRGKVLYVGSYTGDRIVRVPLSDR</sequence>
<reference evidence="2 3" key="1">
    <citation type="submission" date="2020-07" db="EMBL/GenBank/DDBJ databases">
        <title>Halieaceae bacterium, F7430, whole genome shotgun sequencing project.</title>
        <authorList>
            <person name="Jiang S."/>
            <person name="Liu Z.W."/>
            <person name="Du Z.J."/>
        </authorList>
    </citation>
    <scope>NUCLEOTIDE SEQUENCE [LARGE SCALE GENOMIC DNA]</scope>
    <source>
        <strain evidence="2 3">F7430</strain>
    </source>
</reference>
<name>A0A7W2TWJ4_9GAMM</name>
<evidence type="ECO:0000313" key="2">
    <source>
        <dbReference type="EMBL" id="MBA6413265.1"/>
    </source>
</evidence>
<dbReference type="RefSeq" id="WP_182172176.1">
    <property type="nucleotide sequence ID" value="NZ_JACFXU010000014.1"/>
</dbReference>
<accession>A0A7W2TWJ4</accession>
<keyword evidence="3" id="KW-1185">Reference proteome</keyword>
<proteinExistence type="predicted"/>
<feature type="chain" id="PRO_5030825958" evidence="1">
    <location>
        <begin position="34"/>
        <end position="358"/>
    </location>
</feature>
<dbReference type="AlphaFoldDB" id="A0A7W2TWJ4"/>
<dbReference type="Proteomes" id="UP000539350">
    <property type="component" value="Unassembled WGS sequence"/>
</dbReference>
<dbReference type="Gene3D" id="2.120.10.30">
    <property type="entry name" value="TolB, C-terminal domain"/>
    <property type="match status" value="1"/>
</dbReference>
<comment type="caution">
    <text evidence="2">The sequence shown here is derived from an EMBL/GenBank/DDBJ whole genome shotgun (WGS) entry which is preliminary data.</text>
</comment>
<protein>
    <submittedName>
        <fullName evidence="2">SMP-30/gluconolactonase/LRE family protein</fullName>
    </submittedName>
</protein>
<dbReference type="InterPro" id="IPR011042">
    <property type="entry name" value="6-blade_b-propeller_TolB-like"/>
</dbReference>
<dbReference type="InterPro" id="IPR051288">
    <property type="entry name" value="Serum_paraoxonase/arylesterase"/>
</dbReference>
<organism evidence="2 3">
    <name type="scientific">Sediminihaliea albiluteola</name>
    <dbReference type="NCBI Taxonomy" id="2758564"/>
    <lineage>
        <taxon>Bacteria</taxon>
        <taxon>Pseudomonadati</taxon>
        <taxon>Pseudomonadota</taxon>
        <taxon>Gammaproteobacteria</taxon>
        <taxon>Cellvibrionales</taxon>
        <taxon>Halieaceae</taxon>
        <taxon>Sediminihaliea</taxon>
    </lineage>
</organism>
<dbReference type="PANTHER" id="PTHR11799">
    <property type="entry name" value="PARAOXONASE"/>
    <property type="match status" value="1"/>
</dbReference>
<feature type="signal peptide" evidence="1">
    <location>
        <begin position="1"/>
        <end position="33"/>
    </location>
</feature>
<evidence type="ECO:0000256" key="1">
    <source>
        <dbReference type="SAM" id="SignalP"/>
    </source>
</evidence>
<evidence type="ECO:0000313" key="3">
    <source>
        <dbReference type="Proteomes" id="UP000539350"/>
    </source>
</evidence>
<dbReference type="SUPFAM" id="SSF63829">
    <property type="entry name" value="Calcium-dependent phosphotriesterase"/>
    <property type="match status" value="1"/>
</dbReference>
<dbReference type="PROSITE" id="PS51257">
    <property type="entry name" value="PROKAR_LIPOPROTEIN"/>
    <property type="match status" value="1"/>
</dbReference>